<dbReference type="Proteomes" id="UP000283975">
    <property type="component" value="Unassembled WGS sequence"/>
</dbReference>
<dbReference type="GO" id="GO:0051539">
    <property type="term" value="F:4 iron, 4 sulfur cluster binding"/>
    <property type="evidence" value="ECO:0007669"/>
    <property type="project" value="TreeGrafter"/>
</dbReference>
<evidence type="ECO:0000256" key="1">
    <source>
        <dbReference type="ARBA" id="ARBA00011245"/>
    </source>
</evidence>
<dbReference type="Gene3D" id="3.30.499.10">
    <property type="entry name" value="Aconitase, domain 3"/>
    <property type="match status" value="2"/>
</dbReference>
<keyword evidence="2" id="KW-0479">Metal-binding</keyword>
<dbReference type="Pfam" id="PF00330">
    <property type="entry name" value="Aconitase"/>
    <property type="match status" value="1"/>
</dbReference>
<dbReference type="GO" id="GO:0006099">
    <property type="term" value="P:tricarboxylic acid cycle"/>
    <property type="evidence" value="ECO:0007669"/>
    <property type="project" value="UniProtKB-UniPathway"/>
</dbReference>
<dbReference type="NCBIfam" id="NF008503">
    <property type="entry name" value="PRK11413.1"/>
    <property type="match status" value="1"/>
</dbReference>
<dbReference type="InterPro" id="IPR036008">
    <property type="entry name" value="Aconitase_4Fe-4S_dom"/>
</dbReference>
<evidence type="ECO:0000256" key="3">
    <source>
        <dbReference type="ARBA" id="ARBA00023004"/>
    </source>
</evidence>
<evidence type="ECO:0000259" key="5">
    <source>
        <dbReference type="Pfam" id="PF00330"/>
    </source>
</evidence>
<evidence type="ECO:0000256" key="4">
    <source>
        <dbReference type="ARBA" id="ARBA00023014"/>
    </source>
</evidence>
<dbReference type="Proteomes" id="UP000284543">
    <property type="component" value="Unassembled WGS sequence"/>
</dbReference>
<sequence length="740" mass="81054">MIQLKKEPFVRLADGTFVRACDYCADIETARSHTMAWRILEAHNEGPDMENLYLKFDMLVSPDDNYTSILQELCAVGERPLAIPWILTNCHNTLAATGGTINNDDHAYGLGCMKKLGGIFVPPYTAVIHQYMRECAAGGGRMILGSDSHTRYGCLGTMGIGEGGTEIARQALGSTYDIRRPPVIAVKLSGAPVPGVGPMDVALTLIGAVFDCGFCKNKILEVVGDGIANLSMEYRMGIDVMTTETAALSSIWMTDETVREWLAIHGREDAYEKLEPTGDALYDGLIEIDLSSMEPMIALPFHPSNVYSIRELCRDRAYLDGVLESVEKDAYMRSGLTYTLRDKIKNKRLMVQQASIAGCAGGTFDNIAAVADILDGYKISGDGISLGIYPASQPVFLETMRQGVAERLLLSGVTIRPCICGPCFGTVDVPANNTLGIRHVSRNYYSREGSKTDSGQLSATALMDARSIASTVRNGGLLTAATEMDTVYRKFDYHFENTIYRGGVYNGFGCPNPCIHVPKGPNIKDWPDFPEMRKHVLLKAAACFEGSITTDELCPSGEASSLRSNPGKIAAYTLISKDREYVEYAGNIRDALENENTGTRSVLEQVCTMLGSEMKDISYGSLLISDKIGDGSSREQAASNQKVLGGWANLAIEYSTKRYRSNCISWGLIPLSCKERPDLKKGDYLLLPDASGKIRMGEEQLEGIILKTGEKVRLSIGEMTEEERRMLVLGGMINYYRSIR</sequence>
<dbReference type="GO" id="GO:0003994">
    <property type="term" value="F:aconitate hydratase activity"/>
    <property type="evidence" value="ECO:0007669"/>
    <property type="project" value="TreeGrafter"/>
</dbReference>
<dbReference type="GO" id="GO:0005829">
    <property type="term" value="C:cytosol"/>
    <property type="evidence" value="ECO:0007669"/>
    <property type="project" value="TreeGrafter"/>
</dbReference>
<proteinExistence type="predicted"/>
<dbReference type="AlphaFoldDB" id="A0A412ZBI4"/>
<dbReference type="UniPathway" id="UPA00223"/>
<dbReference type="InterPro" id="IPR015931">
    <property type="entry name" value="Acnase/IPM_dHydase_lsu_aba_1/3"/>
</dbReference>
<dbReference type="PANTHER" id="PTHR43160:SF3">
    <property type="entry name" value="ACONITATE HYDRATASE, MITOCHONDRIAL"/>
    <property type="match status" value="1"/>
</dbReference>
<evidence type="ECO:0000313" key="10">
    <source>
        <dbReference type="Proteomes" id="UP000284543"/>
    </source>
</evidence>
<dbReference type="Gene3D" id="3.20.19.10">
    <property type="entry name" value="Aconitase, domain 4"/>
    <property type="match status" value="1"/>
</dbReference>
<dbReference type="SUPFAM" id="SSF52016">
    <property type="entry name" value="LeuD/IlvD-like"/>
    <property type="match status" value="1"/>
</dbReference>
<dbReference type="InterPro" id="IPR015928">
    <property type="entry name" value="Aconitase/3IPM_dehydase_swvl"/>
</dbReference>
<evidence type="ECO:0000259" key="6">
    <source>
        <dbReference type="Pfam" id="PF00694"/>
    </source>
</evidence>
<feature type="domain" description="Aconitase A/isopropylmalate dehydratase small subunit swivel" evidence="6">
    <location>
        <begin position="623"/>
        <end position="675"/>
    </location>
</feature>
<protein>
    <submittedName>
        <fullName evidence="7">Hydratase</fullName>
    </submittedName>
</protein>
<dbReference type="EMBL" id="QSHZ01000003">
    <property type="protein sequence ID" value="RHC57899.1"/>
    <property type="molecule type" value="Genomic_DNA"/>
</dbReference>
<organism evidence="7 10">
    <name type="scientific">Enterocloster bolteae</name>
    <dbReference type="NCBI Taxonomy" id="208479"/>
    <lineage>
        <taxon>Bacteria</taxon>
        <taxon>Bacillati</taxon>
        <taxon>Bacillota</taxon>
        <taxon>Clostridia</taxon>
        <taxon>Lachnospirales</taxon>
        <taxon>Lachnospiraceae</taxon>
        <taxon>Enterocloster</taxon>
    </lineage>
</organism>
<comment type="subunit">
    <text evidence="1">Monomer.</text>
</comment>
<dbReference type="GO" id="GO:0046872">
    <property type="term" value="F:metal ion binding"/>
    <property type="evidence" value="ECO:0007669"/>
    <property type="project" value="UniProtKB-KW"/>
</dbReference>
<comment type="caution">
    <text evidence="7">The sequence shown here is derived from an EMBL/GenBank/DDBJ whole genome shotgun (WGS) entry which is preliminary data.</text>
</comment>
<dbReference type="SUPFAM" id="SSF53732">
    <property type="entry name" value="Aconitase iron-sulfur domain"/>
    <property type="match status" value="1"/>
</dbReference>
<dbReference type="RefSeq" id="WP_118018020.1">
    <property type="nucleotide sequence ID" value="NZ_CAUHGS010000002.1"/>
</dbReference>
<name>A0A412ZBI4_9FIRM</name>
<evidence type="ECO:0000313" key="7">
    <source>
        <dbReference type="EMBL" id="RGV77453.1"/>
    </source>
</evidence>
<dbReference type="InterPro" id="IPR000573">
    <property type="entry name" value="AconitaseA/IPMdHydase_ssu_swvl"/>
</dbReference>
<dbReference type="PANTHER" id="PTHR43160">
    <property type="entry name" value="ACONITATE HYDRATASE B"/>
    <property type="match status" value="1"/>
</dbReference>
<evidence type="ECO:0000313" key="9">
    <source>
        <dbReference type="Proteomes" id="UP000283975"/>
    </source>
</evidence>
<dbReference type="EMBL" id="QRZM01000002">
    <property type="protein sequence ID" value="RGV77453.1"/>
    <property type="molecule type" value="Genomic_DNA"/>
</dbReference>
<keyword evidence="4" id="KW-0411">Iron-sulfur</keyword>
<accession>A0A412ZBI4</accession>
<reference evidence="9 10" key="1">
    <citation type="submission" date="2018-08" db="EMBL/GenBank/DDBJ databases">
        <title>A genome reference for cultivated species of the human gut microbiota.</title>
        <authorList>
            <person name="Zou Y."/>
            <person name="Xue W."/>
            <person name="Luo G."/>
        </authorList>
    </citation>
    <scope>NUCLEOTIDE SEQUENCE [LARGE SCALE GENOMIC DNA]</scope>
    <source>
        <strain evidence="7 10">AF14-18</strain>
        <strain evidence="8 9">AM35-14</strain>
    </source>
</reference>
<gene>
    <name evidence="8" type="ORF">DW839_03635</name>
    <name evidence="7" type="ORF">DWW02_07220</name>
</gene>
<evidence type="ECO:0000256" key="2">
    <source>
        <dbReference type="ARBA" id="ARBA00022723"/>
    </source>
</evidence>
<dbReference type="InterPro" id="IPR050926">
    <property type="entry name" value="Aconitase/IPM_isomerase"/>
</dbReference>
<dbReference type="InterPro" id="IPR001030">
    <property type="entry name" value="Acoase/IPM_deHydtase_lsu_aba"/>
</dbReference>
<evidence type="ECO:0000313" key="8">
    <source>
        <dbReference type="EMBL" id="RHC57899.1"/>
    </source>
</evidence>
<keyword evidence="3" id="KW-0408">Iron</keyword>
<dbReference type="Pfam" id="PF00694">
    <property type="entry name" value="Aconitase_C"/>
    <property type="match status" value="1"/>
</dbReference>
<feature type="domain" description="Aconitase/3-isopropylmalate dehydratase large subunit alpha/beta/alpha" evidence="5">
    <location>
        <begin position="113"/>
        <end position="469"/>
    </location>
</feature>